<protein>
    <submittedName>
        <fullName evidence="5">Calcineurin-like phosphoesterase</fullName>
    </submittedName>
</protein>
<dbReference type="InterPro" id="IPR032285">
    <property type="entry name" value="Metallophos_N"/>
</dbReference>
<feature type="domain" description="Calcineurin-like phosphoesterase" evidence="2">
    <location>
        <begin position="169"/>
        <end position="331"/>
    </location>
</feature>
<dbReference type="GeneID" id="98646625"/>
<keyword evidence="1" id="KW-0732">Signal</keyword>
<organism evidence="5 6">
    <name type="scientific">Gimesia maris</name>
    <dbReference type="NCBI Taxonomy" id="122"/>
    <lineage>
        <taxon>Bacteria</taxon>
        <taxon>Pseudomonadati</taxon>
        <taxon>Planctomycetota</taxon>
        <taxon>Planctomycetia</taxon>
        <taxon>Planctomycetales</taxon>
        <taxon>Planctomycetaceae</taxon>
        <taxon>Gimesia</taxon>
    </lineage>
</organism>
<evidence type="ECO:0000313" key="5">
    <source>
        <dbReference type="EMBL" id="QEG16163.1"/>
    </source>
</evidence>
<dbReference type="Pfam" id="PF00149">
    <property type="entry name" value="Metallophos"/>
    <property type="match status" value="1"/>
</dbReference>
<dbReference type="PANTHER" id="PTHR43143:SF6">
    <property type="entry name" value="BLL3016 PROTEIN"/>
    <property type="match status" value="1"/>
</dbReference>
<dbReference type="InterPro" id="IPR013783">
    <property type="entry name" value="Ig-like_fold"/>
</dbReference>
<dbReference type="PANTHER" id="PTHR43143">
    <property type="entry name" value="METALLOPHOSPHOESTERASE, CALCINEURIN SUPERFAMILY"/>
    <property type="match status" value="1"/>
</dbReference>
<proteinExistence type="predicted"/>
<dbReference type="Gene3D" id="2.60.40.10">
    <property type="entry name" value="Immunoglobulins"/>
    <property type="match status" value="1"/>
</dbReference>
<feature type="chain" id="PRO_5047506122" evidence="1">
    <location>
        <begin position="24"/>
        <end position="543"/>
    </location>
</feature>
<evidence type="ECO:0000313" key="6">
    <source>
        <dbReference type="Proteomes" id="UP000322887"/>
    </source>
</evidence>
<dbReference type="Pfam" id="PF16370">
    <property type="entry name" value="MetallophosC"/>
    <property type="match status" value="1"/>
</dbReference>
<feature type="signal peptide" evidence="1">
    <location>
        <begin position="1"/>
        <end position="23"/>
    </location>
</feature>
<feature type="domain" description="Calcineurin-like phosphoesterase N-terminal" evidence="4">
    <location>
        <begin position="53"/>
        <end position="116"/>
    </location>
</feature>
<gene>
    <name evidence="5" type="ORF">GmarT_20240</name>
</gene>
<dbReference type="Proteomes" id="UP000322887">
    <property type="component" value="Chromosome"/>
</dbReference>
<dbReference type="EMBL" id="CP042910">
    <property type="protein sequence ID" value="QEG16163.1"/>
    <property type="molecule type" value="Genomic_DNA"/>
</dbReference>
<evidence type="ECO:0000259" key="4">
    <source>
        <dbReference type="Pfam" id="PF16371"/>
    </source>
</evidence>
<dbReference type="RefSeq" id="WP_002648765.1">
    <property type="nucleotide sequence ID" value="NZ_CP042910.1"/>
</dbReference>
<dbReference type="SUPFAM" id="SSF56300">
    <property type="entry name" value="Metallo-dependent phosphatases"/>
    <property type="match status" value="1"/>
</dbReference>
<keyword evidence="6" id="KW-1185">Reference proteome</keyword>
<dbReference type="InterPro" id="IPR004843">
    <property type="entry name" value="Calcineurin-like_PHP"/>
</dbReference>
<dbReference type="InterPro" id="IPR051918">
    <property type="entry name" value="STPP_CPPED1"/>
</dbReference>
<feature type="domain" description="Calcineurin-like phosphoesterase C-terminal" evidence="3">
    <location>
        <begin position="355"/>
        <end position="516"/>
    </location>
</feature>
<dbReference type="Pfam" id="PF16371">
    <property type="entry name" value="MetallophosN"/>
    <property type="match status" value="1"/>
</dbReference>
<evidence type="ECO:0000256" key="1">
    <source>
        <dbReference type="SAM" id="SignalP"/>
    </source>
</evidence>
<dbReference type="InterPro" id="IPR032288">
    <property type="entry name" value="Metallophos_C"/>
</dbReference>
<dbReference type="Gene3D" id="3.60.21.10">
    <property type="match status" value="1"/>
</dbReference>
<dbReference type="InterPro" id="IPR029052">
    <property type="entry name" value="Metallo-depent_PP-like"/>
</dbReference>
<reference evidence="5 6" key="1">
    <citation type="submission" date="2019-08" db="EMBL/GenBank/DDBJ databases">
        <title>Deep-cultivation of Planctomycetes and their phenomic and genomic characterization uncovers novel biology.</title>
        <authorList>
            <person name="Wiegand S."/>
            <person name="Jogler M."/>
            <person name="Boedeker C."/>
            <person name="Pinto D."/>
            <person name="Vollmers J."/>
            <person name="Rivas-Marin E."/>
            <person name="Kohn T."/>
            <person name="Peeters S.H."/>
            <person name="Heuer A."/>
            <person name="Rast P."/>
            <person name="Oberbeckmann S."/>
            <person name="Bunk B."/>
            <person name="Jeske O."/>
            <person name="Meyerdierks A."/>
            <person name="Storesund J.E."/>
            <person name="Kallscheuer N."/>
            <person name="Luecker S."/>
            <person name="Lage O.M."/>
            <person name="Pohl T."/>
            <person name="Merkel B.J."/>
            <person name="Hornburger P."/>
            <person name="Mueller R.-W."/>
            <person name="Bruemmer F."/>
            <person name="Labrenz M."/>
            <person name="Spormann A.M."/>
            <person name="Op den Camp H."/>
            <person name="Overmann J."/>
            <person name="Amann R."/>
            <person name="Jetten M.S.M."/>
            <person name="Mascher T."/>
            <person name="Medema M.H."/>
            <person name="Devos D.P."/>
            <person name="Kaster A.-K."/>
            <person name="Ovreas L."/>
            <person name="Rohde M."/>
            <person name="Galperin M.Y."/>
            <person name="Jogler C."/>
        </authorList>
    </citation>
    <scope>NUCLEOTIDE SEQUENCE [LARGE SCALE GENOMIC DNA]</scope>
    <source>
        <strain evidence="5 6">DSM 8797</strain>
    </source>
</reference>
<accession>A0ABX5YKF8</accession>
<evidence type="ECO:0000259" key="2">
    <source>
        <dbReference type="Pfam" id="PF00149"/>
    </source>
</evidence>
<evidence type="ECO:0000259" key="3">
    <source>
        <dbReference type="Pfam" id="PF16370"/>
    </source>
</evidence>
<sequence length="543" mass="60948">MGRSSLTKLLVVLLLVSSGQTYGRAESITAKESQTATGYVFYDANNNRQRDAGEQGLACVRVSNGREVVCTDENGLYQLPVTGDTILFVIKPQGWRTPLSKNLTPEFYYIHKPNGSPKSKYAGVKPTGPLPASVDFPLYPQKEPAEFRAIFFGDPQPRDQKEIDYIAHDVIEDLIGTDASFGVTLGDILFNDLSLFQSQARGIALLGIPWYNVIGNHDINFDAPNDKLSDETFEREYGPAYYSFDYGTVHFITLDDVEWTVSEKDKKGKYQGGLGIEQMEFIRNDLKQIPEDQLVVLMMHIPLVNVNDRQELYRLIEKRPFCMSISGHTHHHEHRFITKADGWRGPKPHHHIINVTVCGSWWSGTPDERGIPHTVMADGAPNGYSIIRFDGKEYNLDFRAAGRSEKYQMNIMVPEEVAANQLVETDVIVNVFNGSERSKVAMLIGAVGTWVPMEFRPGIDPGFKKLSETENSVKDKKYRSMPNAKKSTHLWHAKLPAGLKPGTHLLRVRTVEMDGDKHQSGRVIRVVPARPDEKTTATGVTEK</sequence>
<name>A0ABX5YKF8_9PLAN</name>